<dbReference type="EMBL" id="LKEB01000058">
    <property type="protein sequence ID" value="ROV99571.1"/>
    <property type="molecule type" value="Genomic_DNA"/>
</dbReference>
<proteinExistence type="predicted"/>
<evidence type="ECO:0000313" key="9">
    <source>
        <dbReference type="Proteomes" id="UP000285146"/>
    </source>
</evidence>
<dbReference type="Gene3D" id="1.20.1250.20">
    <property type="entry name" value="MFS general substrate transporter like domains"/>
    <property type="match status" value="2"/>
</dbReference>
<feature type="transmembrane region" description="Helical" evidence="6">
    <location>
        <begin position="470"/>
        <end position="493"/>
    </location>
</feature>
<reference evidence="8 9" key="1">
    <citation type="submission" date="2015-09" db="EMBL/GenBank/DDBJ databases">
        <title>Host preference determinants of Valsa canker pathogens revealed by comparative genomics.</title>
        <authorList>
            <person name="Yin Z."/>
            <person name="Huang L."/>
        </authorList>
    </citation>
    <scope>NUCLEOTIDE SEQUENCE [LARGE SCALE GENOMIC DNA]</scope>
    <source>
        <strain evidence="8 9">SXYLt</strain>
    </source>
</reference>
<feature type="transmembrane region" description="Helical" evidence="6">
    <location>
        <begin position="499"/>
        <end position="520"/>
    </location>
</feature>
<evidence type="ECO:0000256" key="2">
    <source>
        <dbReference type="ARBA" id="ARBA00022692"/>
    </source>
</evidence>
<dbReference type="InterPro" id="IPR020846">
    <property type="entry name" value="MFS_dom"/>
</dbReference>
<accession>A0A423W892</accession>
<feature type="transmembrane region" description="Helical" evidence="6">
    <location>
        <begin position="304"/>
        <end position="322"/>
    </location>
</feature>
<dbReference type="PROSITE" id="PS50850">
    <property type="entry name" value="MFS"/>
    <property type="match status" value="1"/>
</dbReference>
<dbReference type="GO" id="GO:0016020">
    <property type="term" value="C:membrane"/>
    <property type="evidence" value="ECO:0007669"/>
    <property type="project" value="UniProtKB-SubCell"/>
</dbReference>
<keyword evidence="9" id="KW-1185">Reference proteome</keyword>
<evidence type="ECO:0000256" key="1">
    <source>
        <dbReference type="ARBA" id="ARBA00004141"/>
    </source>
</evidence>
<dbReference type="OrthoDB" id="2130629at2759"/>
<dbReference type="AlphaFoldDB" id="A0A423W892"/>
<evidence type="ECO:0000256" key="6">
    <source>
        <dbReference type="SAM" id="Phobius"/>
    </source>
</evidence>
<dbReference type="Proteomes" id="UP000285146">
    <property type="component" value="Unassembled WGS sequence"/>
</dbReference>
<dbReference type="PANTHER" id="PTHR42718:SF23">
    <property type="entry name" value="MAJOR FACILITATOR SUPERFAMILY (MFS) PROFILE DOMAIN-CONTAINING PROTEIN"/>
    <property type="match status" value="1"/>
</dbReference>
<organism evidence="8 9">
    <name type="scientific">Cytospora leucostoma</name>
    <dbReference type="NCBI Taxonomy" id="1230097"/>
    <lineage>
        <taxon>Eukaryota</taxon>
        <taxon>Fungi</taxon>
        <taxon>Dikarya</taxon>
        <taxon>Ascomycota</taxon>
        <taxon>Pezizomycotina</taxon>
        <taxon>Sordariomycetes</taxon>
        <taxon>Sordariomycetidae</taxon>
        <taxon>Diaporthales</taxon>
        <taxon>Cytosporaceae</taxon>
        <taxon>Cytospora</taxon>
    </lineage>
</organism>
<dbReference type="InParanoid" id="A0A423W892"/>
<feature type="transmembrane region" description="Helical" evidence="6">
    <location>
        <begin position="406"/>
        <end position="425"/>
    </location>
</feature>
<evidence type="ECO:0000313" key="8">
    <source>
        <dbReference type="EMBL" id="ROV99571.1"/>
    </source>
</evidence>
<evidence type="ECO:0000259" key="7">
    <source>
        <dbReference type="PROSITE" id="PS50850"/>
    </source>
</evidence>
<evidence type="ECO:0000256" key="4">
    <source>
        <dbReference type="ARBA" id="ARBA00023136"/>
    </source>
</evidence>
<comment type="subcellular location">
    <subcellularLocation>
        <location evidence="1">Membrane</location>
        <topology evidence="1">Multi-pass membrane protein</topology>
    </subcellularLocation>
</comment>
<keyword evidence="4 6" id="KW-0472">Membrane</keyword>
<feature type="transmembrane region" description="Helical" evidence="6">
    <location>
        <begin position="113"/>
        <end position="135"/>
    </location>
</feature>
<sequence length="728" mass="78918">MTPPSSSTDAGLQDICLDDDAHAEQQHPSTRPPCLRGPVHEILLVIVAAFIGATFLVLQRGTIVITESLKHSLSLSASGTTWITASSGLTAGVFFLPLAHIADRCPHISRRTFLLGSLALFSIVTGLTALCQDGIVLDVMLGLAGVIAAAQLPIMSGLLTSIYAVPSTRLHCIFTLFLAGGNFIAVVFGGISFGIVATSAKSWRASFVYIAVLFVIILVLAVLTIPDLPKDKPYSESMDQCPDEQYALLGTEHVGAMKRNEIKADYKSIAKSIDWLGLHFLLTGVGCFSVGLTQAPEDNWQSPWIVVMFIYSAMCVFGFYFWESYTDTPMVPRAIWQNCSLLLTLISTLCLSMSFFSTLFWVSFFMQEVQGLSSLQVSIRLLPQAVTGLLLSPMIGWWMHKIPNQFILFAAALCQMGASVLLLFLREHSNYFTYVFPSLILSTLSIDWVRNVGAQFIANVLPLTDQIAGAAILQIVTRLGIPLGMGITTVIWSSTEPSYTTAFSATAVFAAIALVVSPFARVGKLGIASTASLSSHSAYTGHLPTLVRQPLTSVIPTNSGLQNLNHDGPTHTKTNMKDKRLSQLIQPRSSSLAGVKAWKNRLSRGASSSIHLPLVSGNRNSAIAVGLSKDLKDESRRLSQQPQRTSTAMAARVIWLVCEECGSSKRIVEAIGDPDKYFYDASWVDDCVVTELNEDDPSASVSRKDDGNGTSADKRRFSLLRGPIQPNA</sequence>
<feature type="transmembrane region" description="Helical" evidence="6">
    <location>
        <begin position="81"/>
        <end position="101"/>
    </location>
</feature>
<dbReference type="GO" id="GO:0022857">
    <property type="term" value="F:transmembrane transporter activity"/>
    <property type="evidence" value="ECO:0007669"/>
    <property type="project" value="InterPro"/>
</dbReference>
<protein>
    <recommendedName>
        <fullName evidence="7">Major facilitator superfamily (MFS) profile domain-containing protein</fullName>
    </recommendedName>
</protein>
<feature type="transmembrane region" description="Helical" evidence="6">
    <location>
        <begin position="431"/>
        <end position="449"/>
    </location>
</feature>
<feature type="transmembrane region" description="Helical" evidence="6">
    <location>
        <begin position="334"/>
        <end position="361"/>
    </location>
</feature>
<evidence type="ECO:0000256" key="3">
    <source>
        <dbReference type="ARBA" id="ARBA00022989"/>
    </source>
</evidence>
<feature type="region of interest" description="Disordered" evidence="5">
    <location>
        <begin position="694"/>
        <end position="728"/>
    </location>
</feature>
<keyword evidence="3 6" id="KW-1133">Transmembrane helix</keyword>
<dbReference type="SUPFAM" id="SSF103473">
    <property type="entry name" value="MFS general substrate transporter"/>
    <property type="match status" value="1"/>
</dbReference>
<gene>
    <name evidence="8" type="ORF">VPNG_07726</name>
</gene>
<feature type="compositionally biased region" description="Basic and acidic residues" evidence="5">
    <location>
        <begin position="702"/>
        <end position="716"/>
    </location>
</feature>
<feature type="transmembrane region" description="Helical" evidence="6">
    <location>
        <begin position="172"/>
        <end position="195"/>
    </location>
</feature>
<dbReference type="InterPro" id="IPR036259">
    <property type="entry name" value="MFS_trans_sf"/>
</dbReference>
<dbReference type="PANTHER" id="PTHR42718">
    <property type="entry name" value="MAJOR FACILITATOR SUPERFAMILY MULTIDRUG TRANSPORTER MFSC"/>
    <property type="match status" value="1"/>
</dbReference>
<name>A0A423W892_9PEZI</name>
<feature type="transmembrane region" description="Helical" evidence="6">
    <location>
        <begin position="207"/>
        <end position="225"/>
    </location>
</feature>
<feature type="transmembrane region" description="Helical" evidence="6">
    <location>
        <begin position="141"/>
        <end position="165"/>
    </location>
</feature>
<feature type="transmembrane region" description="Helical" evidence="6">
    <location>
        <begin position="273"/>
        <end position="292"/>
    </location>
</feature>
<evidence type="ECO:0000256" key="5">
    <source>
        <dbReference type="SAM" id="MobiDB-lite"/>
    </source>
</evidence>
<feature type="transmembrane region" description="Helical" evidence="6">
    <location>
        <begin position="42"/>
        <end position="61"/>
    </location>
</feature>
<feature type="domain" description="Major facilitator superfamily (MFS) profile" evidence="7">
    <location>
        <begin position="41"/>
        <end position="525"/>
    </location>
</feature>
<keyword evidence="2 6" id="KW-0812">Transmembrane</keyword>
<dbReference type="InterPro" id="IPR011701">
    <property type="entry name" value="MFS"/>
</dbReference>
<dbReference type="Pfam" id="PF07690">
    <property type="entry name" value="MFS_1"/>
    <property type="match status" value="1"/>
</dbReference>
<comment type="caution">
    <text evidence="8">The sequence shown here is derived from an EMBL/GenBank/DDBJ whole genome shotgun (WGS) entry which is preliminary data.</text>
</comment>